<dbReference type="PANTHER" id="PTHR48079">
    <property type="entry name" value="PROTEIN YEEZ"/>
    <property type="match status" value="1"/>
</dbReference>
<dbReference type="InterPro" id="IPR036291">
    <property type="entry name" value="NAD(P)-bd_dom_sf"/>
</dbReference>
<name>A0A848GP76_9BACT</name>
<dbReference type="EMBL" id="JABBGC010000001">
    <property type="protein sequence ID" value="NML38583.1"/>
    <property type="molecule type" value="Genomic_DNA"/>
</dbReference>
<dbReference type="Gene3D" id="3.40.50.720">
    <property type="entry name" value="NAD(P)-binding Rossmann-like Domain"/>
    <property type="match status" value="1"/>
</dbReference>
<dbReference type="SUPFAM" id="SSF51735">
    <property type="entry name" value="NAD(P)-binding Rossmann-fold domains"/>
    <property type="match status" value="1"/>
</dbReference>
<dbReference type="PANTHER" id="PTHR48079:SF6">
    <property type="entry name" value="NAD(P)-BINDING DOMAIN-CONTAINING PROTEIN-RELATED"/>
    <property type="match status" value="1"/>
</dbReference>
<organism evidence="1 2">
    <name type="scientific">Chitinophaga fulva</name>
    <dbReference type="NCBI Taxonomy" id="2728842"/>
    <lineage>
        <taxon>Bacteria</taxon>
        <taxon>Pseudomonadati</taxon>
        <taxon>Bacteroidota</taxon>
        <taxon>Chitinophagia</taxon>
        <taxon>Chitinophagales</taxon>
        <taxon>Chitinophagaceae</taxon>
        <taxon>Chitinophaga</taxon>
    </lineage>
</organism>
<proteinExistence type="predicted"/>
<evidence type="ECO:0000313" key="2">
    <source>
        <dbReference type="Proteomes" id="UP000583266"/>
    </source>
</evidence>
<gene>
    <name evidence="1" type="ORF">HHL17_15350</name>
</gene>
<dbReference type="InterPro" id="IPR051783">
    <property type="entry name" value="NAD(P)-dependent_oxidoreduct"/>
</dbReference>
<dbReference type="GO" id="GO:0004029">
    <property type="term" value="F:aldehyde dehydrogenase (NAD+) activity"/>
    <property type="evidence" value="ECO:0007669"/>
    <property type="project" value="TreeGrafter"/>
</dbReference>
<evidence type="ECO:0000313" key="1">
    <source>
        <dbReference type="EMBL" id="NML38583.1"/>
    </source>
</evidence>
<keyword evidence="2" id="KW-1185">Reference proteome</keyword>
<dbReference type="CDD" id="cd05266">
    <property type="entry name" value="SDR_a4"/>
    <property type="match status" value="1"/>
</dbReference>
<dbReference type="RefSeq" id="WP_169225567.1">
    <property type="nucleotide sequence ID" value="NZ_JABBGC010000001.1"/>
</dbReference>
<accession>A0A848GP76</accession>
<protein>
    <submittedName>
        <fullName evidence="1">SDR family oxidoreductase</fullName>
    </submittedName>
</protein>
<dbReference type="Proteomes" id="UP000583266">
    <property type="component" value="Unassembled WGS sequence"/>
</dbReference>
<dbReference type="GO" id="GO:0005737">
    <property type="term" value="C:cytoplasm"/>
    <property type="evidence" value="ECO:0007669"/>
    <property type="project" value="TreeGrafter"/>
</dbReference>
<sequence>MDQPFQKISILSCGWLGKPLAIELQRRGYIVKGARTSAEGVRDLKEAGIDGHIVVLGSAQPEAPETFWDADVLVINVPPRNRERGVQAHIQEIRALREKLETTAIKKVLFVSSTSVYADVNGVVTETDMAMPETTNGAALREVEQLLLQSPVFRTTVLRFGGLIGYDRVPTAAILQSQRRNNDAPMNVIHRDDCIAIICQLIEKEIWGEVFNACASAHPPRYQYYTAAAKAFGLEMPEKKPSAEQPAKIVSSDKLKQWLGYEFIYDDPLTLFHAPPTGEK</sequence>
<reference evidence="1 2" key="1">
    <citation type="submission" date="2020-04" db="EMBL/GenBank/DDBJ databases">
        <title>Chitinophaga sp. G-6-1-13 sp. nov., isolated from soil.</title>
        <authorList>
            <person name="Dahal R.H."/>
            <person name="Chaudhary D.K."/>
        </authorList>
    </citation>
    <scope>NUCLEOTIDE SEQUENCE [LARGE SCALE GENOMIC DNA]</scope>
    <source>
        <strain evidence="1 2">G-6-1-13</strain>
    </source>
</reference>
<dbReference type="AlphaFoldDB" id="A0A848GP76"/>
<comment type="caution">
    <text evidence="1">The sequence shown here is derived from an EMBL/GenBank/DDBJ whole genome shotgun (WGS) entry which is preliminary data.</text>
</comment>